<keyword evidence="2" id="KW-0808">Transferase</keyword>
<dbReference type="InterPro" id="IPR001245">
    <property type="entry name" value="Ser-Thr/Tyr_kinase_cat_dom"/>
</dbReference>
<dbReference type="STRING" id="1353952.A0A165EIC9"/>
<evidence type="ECO:0000313" key="3">
    <source>
        <dbReference type="Proteomes" id="UP000076842"/>
    </source>
</evidence>
<dbReference type="InterPro" id="IPR008271">
    <property type="entry name" value="Ser/Thr_kinase_AS"/>
</dbReference>
<dbReference type="EMBL" id="KV424004">
    <property type="protein sequence ID" value="KZT54929.1"/>
    <property type="molecule type" value="Genomic_DNA"/>
</dbReference>
<evidence type="ECO:0000259" key="1">
    <source>
        <dbReference type="PROSITE" id="PS50011"/>
    </source>
</evidence>
<dbReference type="PROSITE" id="PS50011">
    <property type="entry name" value="PROTEIN_KINASE_DOM"/>
    <property type="match status" value="1"/>
</dbReference>
<dbReference type="PROSITE" id="PS00108">
    <property type="entry name" value="PROTEIN_KINASE_ST"/>
    <property type="match status" value="1"/>
</dbReference>
<dbReference type="InParanoid" id="A0A165EIC9"/>
<dbReference type="PANTHER" id="PTHR44329">
    <property type="entry name" value="SERINE/THREONINE-PROTEIN KINASE TNNI3K-RELATED"/>
    <property type="match status" value="1"/>
</dbReference>
<keyword evidence="2" id="KW-0418">Kinase</keyword>
<name>A0A165EIC9_9BASI</name>
<dbReference type="SMART" id="SM00219">
    <property type="entry name" value="TyrKc"/>
    <property type="match status" value="1"/>
</dbReference>
<dbReference type="GO" id="GO:0004713">
    <property type="term" value="F:protein tyrosine kinase activity"/>
    <property type="evidence" value="ECO:0007669"/>
    <property type="project" value="InterPro"/>
</dbReference>
<dbReference type="InterPro" id="IPR020635">
    <property type="entry name" value="Tyr_kinase_cat_dom"/>
</dbReference>
<accession>A0A165EIC9</accession>
<proteinExistence type="predicted"/>
<dbReference type="GO" id="GO:0005524">
    <property type="term" value="F:ATP binding"/>
    <property type="evidence" value="ECO:0007669"/>
    <property type="project" value="InterPro"/>
</dbReference>
<sequence length="174" mass="19496">MKTMLADLIRDPEEEKRKADRHLARELISWAVLQHDNILRLSGICMVESHSLRMFGMVAPWLEHGHAINYLKNNAERPRSLLLRDIAQGLMYLHSAFQPPLIHGDLKASNVLVDITHRAVLADFGLTGTKPDIPDDPASQGLSRTIGNERWKAPEMLMPATGNEMGADLQQLSC</sequence>
<dbReference type="Pfam" id="PF07714">
    <property type="entry name" value="PK_Tyr_Ser-Thr"/>
    <property type="match status" value="1"/>
</dbReference>
<dbReference type="OrthoDB" id="26722at2759"/>
<feature type="domain" description="Protein kinase" evidence="1">
    <location>
        <begin position="1"/>
        <end position="174"/>
    </location>
</feature>
<dbReference type="AlphaFoldDB" id="A0A165EIC9"/>
<dbReference type="GO" id="GO:0004674">
    <property type="term" value="F:protein serine/threonine kinase activity"/>
    <property type="evidence" value="ECO:0007669"/>
    <property type="project" value="TreeGrafter"/>
</dbReference>
<gene>
    <name evidence="2" type="ORF">CALCODRAFT_485167</name>
</gene>
<dbReference type="PANTHER" id="PTHR44329:SF214">
    <property type="entry name" value="PROTEIN KINASE DOMAIN-CONTAINING PROTEIN"/>
    <property type="match status" value="1"/>
</dbReference>
<dbReference type="Proteomes" id="UP000076842">
    <property type="component" value="Unassembled WGS sequence"/>
</dbReference>
<dbReference type="Gene3D" id="1.10.510.10">
    <property type="entry name" value="Transferase(Phosphotransferase) domain 1"/>
    <property type="match status" value="1"/>
</dbReference>
<protein>
    <submittedName>
        <fullName evidence="2">Kinase-like protein</fullName>
    </submittedName>
</protein>
<dbReference type="InterPro" id="IPR011009">
    <property type="entry name" value="Kinase-like_dom_sf"/>
</dbReference>
<dbReference type="InterPro" id="IPR051681">
    <property type="entry name" value="Ser/Thr_Kinases-Pseudokinases"/>
</dbReference>
<dbReference type="SUPFAM" id="SSF56112">
    <property type="entry name" value="Protein kinase-like (PK-like)"/>
    <property type="match status" value="1"/>
</dbReference>
<organism evidence="2 3">
    <name type="scientific">Calocera cornea HHB12733</name>
    <dbReference type="NCBI Taxonomy" id="1353952"/>
    <lineage>
        <taxon>Eukaryota</taxon>
        <taxon>Fungi</taxon>
        <taxon>Dikarya</taxon>
        <taxon>Basidiomycota</taxon>
        <taxon>Agaricomycotina</taxon>
        <taxon>Dacrymycetes</taxon>
        <taxon>Dacrymycetales</taxon>
        <taxon>Dacrymycetaceae</taxon>
        <taxon>Calocera</taxon>
    </lineage>
</organism>
<evidence type="ECO:0000313" key="2">
    <source>
        <dbReference type="EMBL" id="KZT54929.1"/>
    </source>
</evidence>
<keyword evidence="3" id="KW-1185">Reference proteome</keyword>
<reference evidence="2 3" key="1">
    <citation type="journal article" date="2016" name="Mol. Biol. Evol.">
        <title>Comparative Genomics of Early-Diverging Mushroom-Forming Fungi Provides Insights into the Origins of Lignocellulose Decay Capabilities.</title>
        <authorList>
            <person name="Nagy L.G."/>
            <person name="Riley R."/>
            <person name="Tritt A."/>
            <person name="Adam C."/>
            <person name="Daum C."/>
            <person name="Floudas D."/>
            <person name="Sun H."/>
            <person name="Yadav J.S."/>
            <person name="Pangilinan J."/>
            <person name="Larsson K.H."/>
            <person name="Matsuura K."/>
            <person name="Barry K."/>
            <person name="Labutti K."/>
            <person name="Kuo R."/>
            <person name="Ohm R.A."/>
            <person name="Bhattacharya S.S."/>
            <person name="Shirouzu T."/>
            <person name="Yoshinaga Y."/>
            <person name="Martin F.M."/>
            <person name="Grigoriev I.V."/>
            <person name="Hibbett D.S."/>
        </authorList>
    </citation>
    <scope>NUCLEOTIDE SEQUENCE [LARGE SCALE GENOMIC DNA]</scope>
    <source>
        <strain evidence="2 3">HHB12733</strain>
    </source>
</reference>
<dbReference type="InterPro" id="IPR000719">
    <property type="entry name" value="Prot_kinase_dom"/>
</dbReference>